<name>A0A2D0NF85_FLAN2</name>
<reference evidence="1 2" key="1">
    <citation type="submission" date="2017-10" db="EMBL/GenBank/DDBJ databases">
        <title>The draft genome sequence of Lewinella nigricans NBRC 102662.</title>
        <authorList>
            <person name="Wang K."/>
        </authorList>
    </citation>
    <scope>NUCLEOTIDE SEQUENCE [LARGE SCALE GENOMIC DNA]</scope>
    <source>
        <strain evidence="1 2">NBRC 102662</strain>
    </source>
</reference>
<dbReference type="EMBL" id="PDUD01000011">
    <property type="protein sequence ID" value="PHN07152.1"/>
    <property type="molecule type" value="Genomic_DNA"/>
</dbReference>
<dbReference type="OrthoDB" id="1446899at2"/>
<evidence type="ECO:0000313" key="2">
    <source>
        <dbReference type="Proteomes" id="UP000223913"/>
    </source>
</evidence>
<dbReference type="RefSeq" id="WP_099149487.1">
    <property type="nucleotide sequence ID" value="NZ_PDUD01000011.1"/>
</dbReference>
<sequence length="83" mass="9510">MDPKKILRQQFMETVGKQLRDGDPPETAVTLKRLQEEGYSEQQARELISACVAAEMFTVMETNAPFNRQSFVARLKKLPQLPE</sequence>
<evidence type="ECO:0000313" key="1">
    <source>
        <dbReference type="EMBL" id="PHN07152.1"/>
    </source>
</evidence>
<organism evidence="1 2">
    <name type="scientific">Flavilitoribacter nigricans (strain ATCC 23147 / DSM 23189 / NBRC 102662 / NCIMB 1420 / SS-2)</name>
    <name type="common">Lewinella nigricans</name>
    <dbReference type="NCBI Taxonomy" id="1122177"/>
    <lineage>
        <taxon>Bacteria</taxon>
        <taxon>Pseudomonadati</taxon>
        <taxon>Bacteroidota</taxon>
        <taxon>Saprospiria</taxon>
        <taxon>Saprospirales</taxon>
        <taxon>Lewinellaceae</taxon>
        <taxon>Flavilitoribacter</taxon>
    </lineage>
</organism>
<gene>
    <name evidence="1" type="ORF">CRP01_07965</name>
</gene>
<protein>
    <submittedName>
        <fullName evidence="1">Uncharacterized protein</fullName>
    </submittedName>
</protein>
<proteinExistence type="predicted"/>
<dbReference type="Proteomes" id="UP000223913">
    <property type="component" value="Unassembled WGS sequence"/>
</dbReference>
<comment type="caution">
    <text evidence="1">The sequence shown here is derived from an EMBL/GenBank/DDBJ whole genome shotgun (WGS) entry which is preliminary data.</text>
</comment>
<dbReference type="AlphaFoldDB" id="A0A2D0NF85"/>
<keyword evidence="2" id="KW-1185">Reference proteome</keyword>
<accession>A0A2D0NF85</accession>